<comment type="caution">
    <text evidence="3">The sequence shown here is derived from an EMBL/GenBank/DDBJ whole genome shotgun (WGS) entry which is preliminary data.</text>
</comment>
<gene>
    <name evidence="3" type="ORF">QWZ18_06720</name>
</gene>
<keyword evidence="2" id="KW-0812">Transmembrane</keyword>
<reference evidence="4" key="1">
    <citation type="journal article" date="2019" name="Int. J. Syst. Evol. Microbiol.">
        <title>The Global Catalogue of Microorganisms (GCM) 10K type strain sequencing project: providing services to taxonomists for standard genome sequencing and annotation.</title>
        <authorList>
            <consortium name="The Broad Institute Genomics Platform"/>
            <consortium name="The Broad Institute Genome Sequencing Center for Infectious Disease"/>
            <person name="Wu L."/>
            <person name="Ma J."/>
        </authorList>
    </citation>
    <scope>NUCLEOTIDE SEQUENCE [LARGE SCALE GENOMIC DNA]</scope>
    <source>
        <strain evidence="4">CECT 7806</strain>
    </source>
</reference>
<proteinExistence type="predicted"/>
<accession>A0ABT8AM01</accession>
<evidence type="ECO:0000256" key="1">
    <source>
        <dbReference type="SAM" id="MobiDB-lite"/>
    </source>
</evidence>
<name>A0ABT8AM01_9HYPH</name>
<protein>
    <submittedName>
        <fullName evidence="3">Uncharacterized protein</fullName>
    </submittedName>
</protein>
<evidence type="ECO:0000313" key="4">
    <source>
        <dbReference type="Proteomes" id="UP001244297"/>
    </source>
</evidence>
<feature type="transmembrane region" description="Helical" evidence="2">
    <location>
        <begin position="24"/>
        <end position="47"/>
    </location>
</feature>
<keyword evidence="2" id="KW-1133">Transmembrane helix</keyword>
<feature type="region of interest" description="Disordered" evidence="1">
    <location>
        <begin position="1"/>
        <end position="20"/>
    </location>
</feature>
<sequence length="48" mass="4866">MSSYNDTHVRSLGPGRSVDNGDQLSSVILLGISLVGAAAAVLLNALIV</sequence>
<keyword evidence="2" id="KW-0472">Membrane</keyword>
<evidence type="ECO:0000256" key="2">
    <source>
        <dbReference type="SAM" id="Phobius"/>
    </source>
</evidence>
<organism evidence="3 4">
    <name type="scientific">Methylobacterium longum</name>
    <dbReference type="NCBI Taxonomy" id="767694"/>
    <lineage>
        <taxon>Bacteria</taxon>
        <taxon>Pseudomonadati</taxon>
        <taxon>Pseudomonadota</taxon>
        <taxon>Alphaproteobacteria</taxon>
        <taxon>Hyphomicrobiales</taxon>
        <taxon>Methylobacteriaceae</taxon>
        <taxon>Methylobacterium</taxon>
    </lineage>
</organism>
<keyword evidence="4" id="KW-1185">Reference proteome</keyword>
<dbReference type="Proteomes" id="UP001244297">
    <property type="component" value="Unassembled WGS sequence"/>
</dbReference>
<dbReference type="EMBL" id="JAUFPT010000019">
    <property type="protein sequence ID" value="MDN3570313.1"/>
    <property type="molecule type" value="Genomic_DNA"/>
</dbReference>
<dbReference type="RefSeq" id="WP_238287465.1">
    <property type="nucleotide sequence ID" value="NZ_BPQS01000010.1"/>
</dbReference>
<evidence type="ECO:0000313" key="3">
    <source>
        <dbReference type="EMBL" id="MDN3570313.1"/>
    </source>
</evidence>